<dbReference type="EMBL" id="PFSC01000117">
    <property type="protein sequence ID" value="PJC31276.1"/>
    <property type="molecule type" value="Genomic_DNA"/>
</dbReference>
<keyword evidence="1 3" id="KW-0808">Transferase</keyword>
<keyword evidence="2" id="KW-0677">Repeat</keyword>
<reference evidence="4" key="1">
    <citation type="submission" date="2017-09" db="EMBL/GenBank/DDBJ databases">
        <title>Depth-based differentiation of microbial function through sediment-hosted aquifers and enrichment of novel symbionts in the deep terrestrial subsurface.</title>
        <authorList>
            <person name="Probst A.J."/>
            <person name="Ladd B."/>
            <person name="Jarett J.K."/>
            <person name="Geller-Mcgrath D.E."/>
            <person name="Sieber C.M.K."/>
            <person name="Emerson J.B."/>
            <person name="Anantharaman K."/>
            <person name="Thomas B.C."/>
            <person name="Malmstrom R."/>
            <person name="Stieglmeier M."/>
            <person name="Klingl A."/>
            <person name="Woyke T."/>
            <person name="Ryan C.M."/>
            <person name="Banfield J.F."/>
        </authorList>
    </citation>
    <scope>NUCLEOTIDE SEQUENCE [LARGE SCALE GENOMIC DNA]</scope>
</reference>
<dbReference type="InterPro" id="IPR011004">
    <property type="entry name" value="Trimer_LpxA-like_sf"/>
</dbReference>
<dbReference type="Proteomes" id="UP000231383">
    <property type="component" value="Unassembled WGS sequence"/>
</dbReference>
<evidence type="ECO:0000313" key="3">
    <source>
        <dbReference type="EMBL" id="PJC31276.1"/>
    </source>
</evidence>
<comment type="caution">
    <text evidence="3">The sequence shown here is derived from an EMBL/GenBank/DDBJ whole genome shotgun (WGS) entry which is preliminary data.</text>
</comment>
<organism evidence="3 4">
    <name type="scientific">Candidatus Roizmanbacteria bacterium CG_4_9_14_0_2_um_filter_39_13</name>
    <dbReference type="NCBI Taxonomy" id="1974839"/>
    <lineage>
        <taxon>Bacteria</taxon>
        <taxon>Candidatus Roizmaniibacteriota</taxon>
    </lineage>
</organism>
<evidence type="ECO:0000313" key="4">
    <source>
        <dbReference type="Proteomes" id="UP000231383"/>
    </source>
</evidence>
<dbReference type="InterPro" id="IPR001451">
    <property type="entry name" value="Hexapep"/>
</dbReference>
<keyword evidence="3" id="KW-0012">Acyltransferase</keyword>
<evidence type="ECO:0000256" key="1">
    <source>
        <dbReference type="ARBA" id="ARBA00022679"/>
    </source>
</evidence>
<sequence>NEKYISIGDYVNIGSFCRITVSTEFAGHKAQSSNEIRIKIGNHVDVGNNTFISANNTIEIGNHVIMSSYVFITDHDHGFEDINKNLHEQPLTEGGHVKIGDNVFLGVKSTILKNVTIGEHAVVAANSVVTKDVPAFSIVAGNPAHVLKKYDLKTQQWVKI</sequence>
<dbReference type="InterPro" id="IPR018357">
    <property type="entry name" value="Hexapep_transf_CS"/>
</dbReference>
<dbReference type="SUPFAM" id="SSF51161">
    <property type="entry name" value="Trimeric LpxA-like enzymes"/>
    <property type="match status" value="1"/>
</dbReference>
<dbReference type="GO" id="GO:0016746">
    <property type="term" value="F:acyltransferase activity"/>
    <property type="evidence" value="ECO:0007669"/>
    <property type="project" value="UniProtKB-KW"/>
</dbReference>
<dbReference type="Pfam" id="PF00132">
    <property type="entry name" value="Hexapep"/>
    <property type="match status" value="1"/>
</dbReference>
<name>A0A2M8EY92_9BACT</name>
<proteinExistence type="predicted"/>
<dbReference type="Gene3D" id="2.160.10.10">
    <property type="entry name" value="Hexapeptide repeat proteins"/>
    <property type="match status" value="1"/>
</dbReference>
<protein>
    <submittedName>
        <fullName evidence="3">Acyltransferase</fullName>
    </submittedName>
</protein>
<evidence type="ECO:0000256" key="2">
    <source>
        <dbReference type="ARBA" id="ARBA00022737"/>
    </source>
</evidence>
<dbReference type="PANTHER" id="PTHR23416">
    <property type="entry name" value="SIALIC ACID SYNTHASE-RELATED"/>
    <property type="match status" value="1"/>
</dbReference>
<gene>
    <name evidence="3" type="ORF">CO051_04275</name>
</gene>
<dbReference type="CDD" id="cd04647">
    <property type="entry name" value="LbH_MAT_like"/>
    <property type="match status" value="1"/>
</dbReference>
<dbReference type="InterPro" id="IPR051159">
    <property type="entry name" value="Hexapeptide_acetyltransf"/>
</dbReference>
<dbReference type="PROSITE" id="PS00101">
    <property type="entry name" value="HEXAPEP_TRANSFERASES"/>
    <property type="match status" value="1"/>
</dbReference>
<accession>A0A2M8EY92</accession>
<feature type="non-terminal residue" evidence="3">
    <location>
        <position position="1"/>
    </location>
</feature>
<dbReference type="PANTHER" id="PTHR23416:SF78">
    <property type="entry name" value="LIPOPOLYSACCHARIDE BIOSYNTHESIS O-ACETYL TRANSFERASE WBBJ-RELATED"/>
    <property type="match status" value="1"/>
</dbReference>
<dbReference type="AlphaFoldDB" id="A0A2M8EY92"/>